<proteinExistence type="predicted"/>
<dbReference type="Pfam" id="PF14252">
    <property type="entry name" value="DUF4347"/>
    <property type="match status" value="1"/>
</dbReference>
<evidence type="ECO:0000313" key="5">
    <source>
        <dbReference type="EMBL" id="QCN97497.1"/>
    </source>
</evidence>
<dbReference type="PANTHER" id="PTHR44103">
    <property type="entry name" value="PROPROTEIN CONVERTASE P"/>
    <property type="match status" value="1"/>
</dbReference>
<dbReference type="InterPro" id="IPR013783">
    <property type="entry name" value="Ig-like_fold"/>
</dbReference>
<feature type="compositionally biased region" description="Polar residues" evidence="2">
    <location>
        <begin position="1307"/>
        <end position="1317"/>
    </location>
</feature>
<dbReference type="SUPFAM" id="SSF51120">
    <property type="entry name" value="beta-Roll"/>
    <property type="match status" value="2"/>
</dbReference>
<dbReference type="NCBIfam" id="TIGR02059">
    <property type="entry name" value="swm_rep_I"/>
    <property type="match status" value="7"/>
</dbReference>
<keyword evidence="5" id="KW-0614">Plasmid</keyword>
<evidence type="ECO:0000256" key="1">
    <source>
        <dbReference type="ARBA" id="ARBA00022729"/>
    </source>
</evidence>
<sequence length="4780" mass="470081">MLVMLHSTVSWPVPAILGCEGAPKASRREVAFIDMALDDWQALKAEMPAGIEVFLIDSRADGMAAMARTLDARRDIHAIHVLSHGFEGGLQLGSGRFDTRALAQRVEELASIASSLAPDGDILLYGCNVASGRGGDFLTALAEATGANVAASRTPTGAADRGGDWDLDWSHGAVTTDALRFDSYCGVMAAPTIVSGVAYAGENTIVLTFDQALDAASQPNLSYFASDMLTPGSVEINGAATNLTAAVISGNTLTLTLPMETFTSGDVLTIKYEDPTGNQTSGVLQASLSGDDVATFQNNVTVYGARPTTAPTLTATGGTTTFTNSSNPVDLFSTVTANTNDTGQVFTSLTLTVTGVQDGAAESLTFYIPGATNPLSLSLTNGTGIANPMMPGGAVVTATVIVTGSTATVTLTGLQASDADMGWLLNDLVYNNTASTPSNGQRVITVNSVTDDGSSNNTASISGVSSTVNIGAAASTLPTLTATGGTTTFANSSNPVDLFSSVTADTNDTGQVFTGLTLTVTGLVDGASEMLGFTIPGMMGGPVTIALTGAGTLTGPFVGSAVGGVTLNGSTATVTISGLQYSAADMQSFIDSIAYNNIAGTPSNGQRVITVNSVTDDGASNNTASLTGIVATINVGAPPLTLPTLTATGGTPAFSQGSPVGVDLFSTVTANTNDTGQVFTGLTLTITGVSDAEALLGIGSNPLALSIAGGGPTPLPGITGSGLGVFANVAVNGTTVTVTLTGLYHTNAQLEALIDGLSYINYTGGTLVSGNVTPGNRVITVSSVTDDGGNNHTSTLTGVSATVTVTAPPPAPVLQSAAVTGDSLVLTYDVALDSANPPAPGAFTVTVGGTPVTVSGVAVDGANKTVTLTLGQVVAYGDTVAISYTDPTAGDDANAIQAGTGGSDAASFTGQSVTNNSPDPSTTPPSVMAIDAYVGENVIIVTFDQALDAQSPLQLSSFGAVDSYIPLDLGTDAILVGSTKVDLRSAVISGNKLILTTVSPLAQGDYVRFTYTDPTAGNDTANVLQNLSGLDLPDTRFATMVTTTRAVNAPSLTATGNATTFTNSSSPADLFSSVTANANDLGQVFTGLTFTVTGVLDGASEYLIFMVPGAMAAIMNLADGASLMNGPFGVTGGATLNGSTLTVTISGLRLSADEMQSLLDGFYYNNVAGTPSDGQRIITLSSVTDSGVSNNIGTLTGISAVINIGAPSAPVLQSAAVNGTSLVLTYDTALDAVNIPSAGSFTVLAGGSPVTVSGVAVDTATKTVTLTLAQPVAHGASVSVSYADPTAGDDANAIQSFGDGLDAAGFTGQSVTNTTPDPNGVPPTLTLTTKNGGFSSGQGSSGTDLFDGVTASTVDNGQTFTGMVLTVHNVGGTGSTEFLSIGGTDIALSNGTSGSFASGAYTVTLANGVATVTLSGMALSNGGMDTLIDGIAYKNTDTASTNYGGSETRSIVLRSITDSGASSNSTVIDKVATVTIANTGTYTPFLTVVPTNPTIAFTPGTPQQVSFTVTATQMRTLIGSSITFGVDAPSGWSVGSVSLTPAIAAIISQGDVFTLTFDVTSSGADTSGAFPISVHAISTGIDLTNSVVSSSVMVTVTPPPVFQSASVDGATLVLTYDSALDAANPPAAGAFTVKVGGTTVTVSNVAVDSTNKTVTLTLAQPVTDTDTVTVAYTDPTVGDDANAIQSPTGGDAASFTAQPVTNNTPDTTPPTLTSARLNGTQLTLTYSETLNGAQAPTSAFTVTVGGVTRTVTAVATSGRTVTLTLDTGATPYQSVTVDYTPPGSGAKTEDAVGNAAGPLSGRVVKVVGDPTFTLEGTNPFGLGDVGDNATPIFVDIDGDGDLDALVGNFASKIVFYRNIGTATQPTFTLEGSNPFGLNTVGSGGAQPTFADLDGDGDLDALVGTAGGNTYFYRNVGTATQPTFTLEGSNPFGLSRAGFGSSVELADIDGDGDLDALIGVDDGHTVFYRNVGTATQPTFTLEATNPFGLGNVGFSATPKLLDIDGDGDLDALIGNGDGQTFFYRNVGTAAAPTFVLEGTNPFGLGDVGDNATPIFVDIDGDGDLDALIGNTDGDTVLFRNGPPPPAAPSGLALTAGSNSGSTTDTLTKVTTPTITGTAEAFATVVLYDGATAVGTATANGAGLWTVTSASLSDGAHSLTVKASTANGTSAASTALSVTIDTAAPTLISAVLSGTRLTLTYSEALDGAETPVAGAFTVTVGGVVRTVTAVATAGRTVTLTLDAGASSVYEGATVSYTPPGSGAKTVDAAGNAAGALNGQPVRVGGDPKFTLEGTNPFGLGNFVGESAPVFVDIDGDGDLDAVVGDWYANIVVYRNVGTAAAPSFTLVGTNPFGLNTVGGGMPAFAKPVLADIDGDGDLDLLAGNAGGGIVVYRNVGTATAPSFTLVGTNPFGLSNVGGFASPSLVDIDGDGDLDALIGNADGDTLFYRNIGTGTAPTFTLAGTNPFGLGDVGSNATPIFVDIDGDGDLDALIGNDSGNTVLYRNIGTATAPTFTLEGTNPFNLGDVGNNAKPSFADIDGDGDLDALIGRDDGKTVLYRNDTPPPATPTAPTLTAGSNSGSTTDTLTNVTAPAIVGTAVASSTVVLYDGATAIGTVTADASSGLWTLSTASLSDGTHSLTVTSRNANGTSSASAALTLTIDTKAPTLTSATLNGTQLTLTYSELLDGAQTPAGAFTVMVGGVARTVTAVTTSGKTVTLTLDAGATVYQSVTVDYTPPGSGAKTADAAGNAAGALTGQAVRVASDPSFVLEATNPFGLNGLFPQAKPVFVDIDGDGDLDVLVGNIGINLQFYRNVGSATAPSFTLDAATAPFGLSGTTMSTPAFADLDGDGDLDVLVGSNSGSLLFLRNVGTATAPSFTLEATNPFGLSTFIPLASPSIADLDGDGDLDILVGSQGGDTLFYRNVGTATAPSFTLVGTNPFGLGNSGGQASPTMVDIDGDGDLDILVGNITGDTVVYRNVGTATAPSFTLVGTNPFGLSNAGMMGAPSIVDIDGDGDLDALVGAFTSITLFRNVPPTPASLALTTASNSGSTTDTLTNVTAPAITGLAKAFTTVVLYEGATALGTVTADANGLWTVTTASLGDGAHSLTAVSSDATGTSSASSTLTVTIDSAAPNAPTVTTALSNSATPTLTGTAETGSTVTVTIGGATYTTTATNGSWSINLATATPTSGSLSLNANGTNAVSATATDAAGNTSTAGTQTLTIDTTLPDAPTVTSAALSNSTTPTLTGTAETGSTVTVTVGGATYTTTATNGTWSINLATATPTAGSLSLDPNGTNAVSATATDAAGNVSTAGTQTLTIDTTAPNAPAVTSAALSNSATPTIGGTAETGSTVTVTIGGATYTTTATNGSWSINLATATPTAGSLSLNANGTNAVSATATDAAGNTSTAGTQTLTIDTTAPNAPSVTTALSNSTTPILTGAAETGSTVTVTVGGATYTTTATNGTWSLNLATATPTSGSLSLNANGTNAVSATATDAAGNTSTAGTQTLTIDTTLPDAPTVTSAALTKNATPTLTGTAEANATVTVTVGGATYTTTASGTGAWSVNLATAAPTSGSLSLNANGTNTVSATATDAAGNTSTAGTQTLTIDTTAPNAPTVTTALSNNTTPILTGTAETGSTVTVTIGGATYTTTATNGSWSLNLATATPTSGSLSLNANGTNAVSATATDAAGNTSTAGTQTLTIDTTLPDAPTVTSAALSNSTTPTLTGAAETGSTVTVTVGGATYTTTATNGTWSINLATAMPASGSLSLNANGTNPVSATATDAAGNVSAPGTQTLTVDTTAPTAPTVTTALTNSTTPTLTGTAEANATVTVTVGGATYTTTASGTGAWSLNLATATPTAGSLSLNPNGSNPVSATATDAAGNVSAPGTQSLTIDTTAPNAPAVTSATLTNSATPTLTGTAETGSTVTVTIGGATYTTTATNGSWSINLATATPTSGSLSLNANGTNAVSATATDAAGNTSTAGTQTLTIDTTLPDAPTVTSAALSNSTTPTLTGTAETGSTVTVTVGGATYTTTATNGTWSINLATATPTAGSLSLNANGTNPVSATATDASGNVSAPGTQTLTIDTTLPDAPTVTTALTNSTTPTLTGTAEANATVTVTVGGATYTTTASGTGAWSLDLATATPTAGSLSLDANGANPVAATATDAAGNVSSPATHTLTVDTTPPTASVLFDDDSIDAIEQSSTAFTISGGEAGAAFTWTITSAGGGQVSGSGVMSGPTAQVGGLDLSGLGDGTLTLTLALTDPAGNASLPFTATTQKLTATVDKPAPVAPPPVATVDGATVTGAVTTNGDGSRTTTVTIEASTGTRVEDTSTANPDLADVPVVREQVVDRQTGQVSTRTTLTVSVSTGVAVTATGAAERQTAAQALTGLTGLIAAIEARTDEGTASRSGLTGGGSGFLSVLSAQAQLLVRAIDFTAPGVAAGQAVQTKVTGTTLGGTGPTSTAPTAVVLNTTGLSGPVTIQLDNVEFAAVVGNATLVGGDGEQIVYGDDHEQYMHLGEGDDLLHGGGGNDTITSAGGNDTLYGDEGDDLVHGGEGDDWLFGGSGNDLIGGGTGDDRGFGGEGDDVLFGEEGDDTLTGNEGNDTLSGGAGNDLLFGEAGDDLLYGDEGDDTLSGGAGNDTALGGSGNDLIALGSGNDLGLGGEGNDTLFGEEGDDTLFGGAGDDVLHGGAGNDVLFADGGADTLWGGEGADVFAFGRNSGGSVVMDFEVGVDRLAFYEAGIELGAVIRSARVEGGNTTLDVGGGNRITILGQTGNVAAWFG</sequence>
<feature type="domain" description="Bacterial Ig-like" evidence="4">
    <location>
        <begin position="3905"/>
        <end position="3989"/>
    </location>
</feature>
<dbReference type="Gene3D" id="2.60.40.10">
    <property type="entry name" value="Immunoglobulins"/>
    <property type="match status" value="14"/>
</dbReference>
<dbReference type="Pfam" id="PF13517">
    <property type="entry name" value="FG-GAP_3"/>
    <property type="match status" value="5"/>
</dbReference>
<dbReference type="SUPFAM" id="SSF69318">
    <property type="entry name" value="Integrin alpha N-terminal domain"/>
    <property type="match status" value="4"/>
</dbReference>
<feature type="compositionally biased region" description="Polar residues" evidence="2">
    <location>
        <begin position="4595"/>
        <end position="4604"/>
    </location>
</feature>
<gene>
    <name evidence="5" type="ORF">D3093_19970</name>
</gene>
<evidence type="ECO:0000259" key="4">
    <source>
        <dbReference type="Pfam" id="PF19077"/>
    </source>
</evidence>
<dbReference type="Gene3D" id="2.60.40.1220">
    <property type="match status" value="3"/>
</dbReference>
<feature type="domain" description="Bacterial Ig-like" evidence="4">
    <location>
        <begin position="3521"/>
        <end position="3606"/>
    </location>
</feature>
<dbReference type="InterPro" id="IPR001343">
    <property type="entry name" value="Hemolysn_Ca-bd"/>
</dbReference>
<feature type="domain" description="DUF4347" evidence="3">
    <location>
        <begin position="30"/>
        <end position="179"/>
    </location>
</feature>
<dbReference type="PROSITE" id="PS00330">
    <property type="entry name" value="HEMOLYSIN_CALCIUM"/>
    <property type="match status" value="2"/>
</dbReference>
<dbReference type="InterPro" id="IPR011049">
    <property type="entry name" value="Serralysin-like_metalloprot_C"/>
</dbReference>
<feature type="region of interest" description="Disordered" evidence="2">
    <location>
        <begin position="1305"/>
        <end position="1340"/>
    </location>
</feature>
<dbReference type="InterPro" id="IPR018511">
    <property type="entry name" value="Hemolysin-typ_Ca-bd_CS"/>
</dbReference>
<dbReference type="Gene3D" id="2.150.10.10">
    <property type="entry name" value="Serralysin-like metalloprotease, C-terminal"/>
    <property type="match status" value="3"/>
</dbReference>
<feature type="domain" description="Bacterial Ig-like" evidence="4">
    <location>
        <begin position="3713"/>
        <end position="3797"/>
    </location>
</feature>
<feature type="domain" description="Bacterial Ig-like" evidence="4">
    <location>
        <begin position="4096"/>
        <end position="4181"/>
    </location>
</feature>
<dbReference type="Pfam" id="PF19077">
    <property type="entry name" value="Big_13"/>
    <property type="match status" value="13"/>
</dbReference>
<dbReference type="InterPro" id="IPR011801">
    <property type="entry name" value="Swm_rep_I_cyn"/>
</dbReference>
<reference evidence="5 6" key="1">
    <citation type="submission" date="2018-09" db="EMBL/GenBank/DDBJ databases">
        <title>Whole genome based analysis of evolution and adaptive divergence in Indian and Brazilian strains of Azospirillum brasilense.</title>
        <authorList>
            <person name="Singh C."/>
            <person name="Tripathi A.K."/>
        </authorList>
    </citation>
    <scope>NUCLEOTIDE SEQUENCE [LARGE SCALE GENOMIC DNA]</scope>
    <source>
        <strain evidence="5 6">MTCC4035</strain>
        <plasmid evidence="5 6">p1</plasmid>
    </source>
</reference>
<feature type="compositionally biased region" description="Polar residues" evidence="2">
    <location>
        <begin position="3883"/>
        <end position="3893"/>
    </location>
</feature>
<feature type="domain" description="Bacterial Ig-like" evidence="4">
    <location>
        <begin position="2089"/>
        <end position="2180"/>
    </location>
</feature>
<feature type="domain" description="Bacterial Ig-like" evidence="4">
    <location>
        <begin position="3234"/>
        <end position="3318"/>
    </location>
</feature>
<dbReference type="InterPro" id="IPR025592">
    <property type="entry name" value="DUF4347"/>
</dbReference>
<dbReference type="KEGG" id="aare:D3093_19970"/>
<feature type="domain" description="Bacterial Ig-like" evidence="4">
    <location>
        <begin position="3618"/>
        <end position="3701"/>
    </location>
</feature>
<feature type="region of interest" description="Disordered" evidence="2">
    <location>
        <begin position="2556"/>
        <end position="2580"/>
    </location>
</feature>
<evidence type="ECO:0000313" key="6">
    <source>
        <dbReference type="Proteomes" id="UP000298595"/>
    </source>
</evidence>
<dbReference type="PANTHER" id="PTHR44103:SF1">
    <property type="entry name" value="PROPROTEIN CONVERTASE P"/>
    <property type="match status" value="1"/>
</dbReference>
<feature type="domain" description="Bacterial Ig-like" evidence="4">
    <location>
        <begin position="3808"/>
        <end position="3893"/>
    </location>
</feature>
<feature type="region of interest" description="Disordered" evidence="2">
    <location>
        <begin position="3860"/>
        <end position="3893"/>
    </location>
</feature>
<dbReference type="Gene3D" id="2.130.10.130">
    <property type="entry name" value="Integrin alpha, N-terminal"/>
    <property type="match status" value="4"/>
</dbReference>
<dbReference type="Pfam" id="PF13753">
    <property type="entry name" value="SWM_repeat"/>
    <property type="match status" value="5"/>
</dbReference>
<dbReference type="InterPro" id="IPR028994">
    <property type="entry name" value="Integrin_alpha_N"/>
</dbReference>
<evidence type="ECO:0000256" key="2">
    <source>
        <dbReference type="SAM" id="MobiDB-lite"/>
    </source>
</evidence>
<dbReference type="PRINTS" id="PR00313">
    <property type="entry name" value="CABNDNGRPT"/>
</dbReference>
<feature type="compositionally biased region" description="Low complexity" evidence="2">
    <location>
        <begin position="912"/>
        <end position="925"/>
    </location>
</feature>
<dbReference type="InterPro" id="IPR028059">
    <property type="entry name" value="SWM_rpt"/>
</dbReference>
<accession>A0A4D8PLY2</accession>
<dbReference type="NCBIfam" id="NF033510">
    <property type="entry name" value="Ca_tandemer"/>
    <property type="match status" value="12"/>
</dbReference>
<dbReference type="EMBL" id="CP032322">
    <property type="protein sequence ID" value="QCN97497.1"/>
    <property type="molecule type" value="Genomic_DNA"/>
</dbReference>
<feature type="domain" description="Bacterial Ig-like" evidence="4">
    <location>
        <begin position="3426"/>
        <end position="3509"/>
    </location>
</feature>
<feature type="region of interest" description="Disordered" evidence="2">
    <location>
        <begin position="893"/>
        <end position="925"/>
    </location>
</feature>
<protein>
    <submittedName>
        <fullName evidence="5">DUF4347 domain-containing protein</fullName>
    </submittedName>
</protein>
<feature type="compositionally biased region" description="Acidic residues" evidence="2">
    <location>
        <begin position="4581"/>
        <end position="4593"/>
    </location>
</feature>
<dbReference type="Proteomes" id="UP000298595">
    <property type="component" value="Plasmid p1"/>
</dbReference>
<feature type="domain" description="Bacterial Ig-like" evidence="4">
    <location>
        <begin position="4001"/>
        <end position="4085"/>
    </location>
</feature>
<dbReference type="InterPro" id="IPR013517">
    <property type="entry name" value="FG-GAP"/>
</dbReference>
<evidence type="ECO:0000259" key="3">
    <source>
        <dbReference type="Pfam" id="PF14252"/>
    </source>
</evidence>
<feature type="domain" description="Bacterial Ig-like" evidence="4">
    <location>
        <begin position="3139"/>
        <end position="3222"/>
    </location>
</feature>
<dbReference type="InterPro" id="IPR044016">
    <property type="entry name" value="Big_13"/>
</dbReference>
<feature type="domain" description="Bacterial Ig-like" evidence="4">
    <location>
        <begin position="3331"/>
        <end position="3414"/>
    </location>
</feature>
<organism evidence="5 6">
    <name type="scientific">Azospirillum argentinense</name>
    <dbReference type="NCBI Taxonomy" id="2970906"/>
    <lineage>
        <taxon>Bacteria</taxon>
        <taxon>Pseudomonadati</taxon>
        <taxon>Pseudomonadota</taxon>
        <taxon>Alphaproteobacteria</taxon>
        <taxon>Rhodospirillales</taxon>
        <taxon>Azospirillaceae</taxon>
        <taxon>Azospirillum</taxon>
    </lineage>
</organism>
<dbReference type="Pfam" id="PF00353">
    <property type="entry name" value="HemolysinCabind"/>
    <property type="match status" value="3"/>
</dbReference>
<keyword evidence="1" id="KW-0732">Signal</keyword>
<dbReference type="GO" id="GO:0005509">
    <property type="term" value="F:calcium ion binding"/>
    <property type="evidence" value="ECO:0007669"/>
    <property type="project" value="InterPro"/>
</dbReference>
<feature type="compositionally biased region" description="Polar residues" evidence="2">
    <location>
        <begin position="3860"/>
        <end position="3874"/>
    </location>
</feature>
<feature type="domain" description="Bacterial Ig-like" evidence="4">
    <location>
        <begin position="3036"/>
        <end position="3126"/>
    </location>
</feature>
<geneLocation type="plasmid" evidence="5 6">
    <name>p1</name>
</geneLocation>
<dbReference type="InterPro" id="IPR014755">
    <property type="entry name" value="Cu-Rt/internalin_Ig-like"/>
</dbReference>
<feature type="region of interest" description="Disordered" evidence="2">
    <location>
        <begin position="4564"/>
        <end position="4610"/>
    </location>
</feature>
<name>A0A4D8PLY2_9PROT</name>